<keyword evidence="2" id="KW-1185">Reference proteome</keyword>
<dbReference type="RefSeq" id="XP_024338601.1">
    <property type="nucleotide sequence ID" value="XM_024477696.1"/>
</dbReference>
<gene>
    <name evidence="1" type="ORF">POSPLADRAFT_1040201</name>
</gene>
<organism evidence="1 2">
    <name type="scientific">Postia placenta MAD-698-R-SB12</name>
    <dbReference type="NCBI Taxonomy" id="670580"/>
    <lineage>
        <taxon>Eukaryota</taxon>
        <taxon>Fungi</taxon>
        <taxon>Dikarya</taxon>
        <taxon>Basidiomycota</taxon>
        <taxon>Agaricomycotina</taxon>
        <taxon>Agaricomycetes</taxon>
        <taxon>Polyporales</taxon>
        <taxon>Adustoporiaceae</taxon>
        <taxon>Rhodonia</taxon>
    </lineage>
</organism>
<accession>A0A1X6MZM1</accession>
<reference evidence="1 2" key="1">
    <citation type="submission" date="2017-04" db="EMBL/GenBank/DDBJ databases">
        <title>Genome Sequence of the Model Brown-Rot Fungus Postia placenta SB12.</title>
        <authorList>
            <consortium name="DOE Joint Genome Institute"/>
            <person name="Gaskell J."/>
            <person name="Kersten P."/>
            <person name="Larrondo L.F."/>
            <person name="Canessa P."/>
            <person name="Martinez D."/>
            <person name="Hibbett D."/>
            <person name="Schmoll M."/>
            <person name="Kubicek C.P."/>
            <person name="Martinez A.T."/>
            <person name="Yadav J."/>
            <person name="Master E."/>
            <person name="Magnuson J.K."/>
            <person name="James T."/>
            <person name="Yaver D."/>
            <person name="Berka R."/>
            <person name="Labutti K."/>
            <person name="Lipzen A."/>
            <person name="Aerts A."/>
            <person name="Barry K."/>
            <person name="Henrissat B."/>
            <person name="Blanchette R."/>
            <person name="Grigoriev I."/>
            <person name="Cullen D."/>
        </authorList>
    </citation>
    <scope>NUCLEOTIDE SEQUENCE [LARGE SCALE GENOMIC DNA]</scope>
    <source>
        <strain evidence="1 2">MAD-698-R-SB12</strain>
    </source>
</reference>
<evidence type="ECO:0000313" key="1">
    <source>
        <dbReference type="EMBL" id="OSX61807.1"/>
    </source>
</evidence>
<dbReference type="EMBL" id="KZ110598">
    <property type="protein sequence ID" value="OSX61807.1"/>
    <property type="molecule type" value="Genomic_DNA"/>
</dbReference>
<dbReference type="GeneID" id="36322646"/>
<name>A0A1X6MZM1_9APHY</name>
<sequence>MSTTVISPRAKKYLQLLRSIEKLGGAEAYAKSLTGAHALVSSLPKRDPVATVSIEVFCSAVTIDITTSDGHHGYGGGLGVMVQDVKFQGTMTLLAPWDVIVSGENDFSLSIKEEGAGAKILFKVKEQEVATIRSAKLSYPIAADVEGSFCWSSEADAVPANVGHEIDLLRGLEKFGGAAAYDKFLSSTTEPCPHKPLRTLDPINSVAARVTFQSFGSYIQMHIDTNDKHCGVGSAWGLEIPVIEAPGLLKVYVTPWERLMSATNSFCIKAYEDTAVVHFFIEDEHVADLECSRKELAPVVGLSSKQHIWSSCTMFKNVGANGADRAGANGAASTASAT</sequence>
<dbReference type="Proteomes" id="UP000194127">
    <property type="component" value="Unassembled WGS sequence"/>
</dbReference>
<dbReference type="AlphaFoldDB" id="A0A1X6MZM1"/>
<protein>
    <submittedName>
        <fullName evidence="1">Uncharacterized protein</fullName>
    </submittedName>
</protein>
<evidence type="ECO:0000313" key="2">
    <source>
        <dbReference type="Proteomes" id="UP000194127"/>
    </source>
</evidence>
<proteinExistence type="predicted"/>